<dbReference type="Proteomes" id="UP000198802">
    <property type="component" value="Unassembled WGS sequence"/>
</dbReference>
<keyword evidence="3" id="KW-0645">Protease</keyword>
<dbReference type="Pfam" id="PF00144">
    <property type="entry name" value="Beta-lactamase"/>
    <property type="match status" value="1"/>
</dbReference>
<evidence type="ECO:0000256" key="1">
    <source>
        <dbReference type="SAM" id="MobiDB-lite"/>
    </source>
</evidence>
<feature type="domain" description="Beta-lactamase-related" evidence="2">
    <location>
        <begin position="96"/>
        <end position="419"/>
    </location>
</feature>
<feature type="compositionally biased region" description="Low complexity" evidence="1">
    <location>
        <begin position="50"/>
        <end position="66"/>
    </location>
</feature>
<accession>A0A0S4QWJ4</accession>
<feature type="compositionally biased region" description="Low complexity" evidence="1">
    <location>
        <begin position="74"/>
        <end position="84"/>
    </location>
</feature>
<dbReference type="InterPro" id="IPR001466">
    <property type="entry name" value="Beta-lactam-related"/>
</dbReference>
<organism evidence="3 4">
    <name type="scientific">Parafrankia irregularis</name>
    <dbReference type="NCBI Taxonomy" id="795642"/>
    <lineage>
        <taxon>Bacteria</taxon>
        <taxon>Bacillati</taxon>
        <taxon>Actinomycetota</taxon>
        <taxon>Actinomycetes</taxon>
        <taxon>Frankiales</taxon>
        <taxon>Frankiaceae</taxon>
        <taxon>Parafrankia</taxon>
    </lineage>
</organism>
<evidence type="ECO:0000313" key="4">
    <source>
        <dbReference type="Proteomes" id="UP000198802"/>
    </source>
</evidence>
<dbReference type="InterPro" id="IPR050491">
    <property type="entry name" value="AmpC-like"/>
</dbReference>
<dbReference type="InterPro" id="IPR012338">
    <property type="entry name" value="Beta-lactam/transpept-like"/>
</dbReference>
<name>A0A0S4QWJ4_9ACTN</name>
<keyword evidence="3" id="KW-0378">Hydrolase</keyword>
<evidence type="ECO:0000259" key="2">
    <source>
        <dbReference type="Pfam" id="PF00144"/>
    </source>
</evidence>
<dbReference type="PANTHER" id="PTHR46825:SF7">
    <property type="entry name" value="D-ALANYL-D-ALANINE CARBOXYPEPTIDASE"/>
    <property type="match status" value="1"/>
</dbReference>
<dbReference type="SUPFAM" id="SSF56601">
    <property type="entry name" value="beta-lactamase/transpeptidase-like"/>
    <property type="match status" value="1"/>
</dbReference>
<protein>
    <submittedName>
        <fullName evidence="3">D-alanyl-D-alanine carboxypeptidase</fullName>
    </submittedName>
</protein>
<gene>
    <name evidence="3" type="ORF">Ga0074812_13325</name>
</gene>
<reference evidence="4" key="1">
    <citation type="submission" date="2015-11" db="EMBL/GenBank/DDBJ databases">
        <authorList>
            <person name="Varghese N."/>
        </authorList>
    </citation>
    <scope>NUCLEOTIDE SEQUENCE [LARGE SCALE GENOMIC DNA]</scope>
    <source>
        <strain evidence="4">DSM 45899</strain>
    </source>
</reference>
<dbReference type="GO" id="GO:0004180">
    <property type="term" value="F:carboxypeptidase activity"/>
    <property type="evidence" value="ECO:0007669"/>
    <property type="project" value="UniProtKB-KW"/>
</dbReference>
<sequence>MRPGPTGAARLRTASPCRRISTILPAVAVLLIAVVISPPLAGTAPALAGTAPAPAGSAPTPAGTAAQGVSTQRASEPAASSSISPDLHTLLSDVTAAGVPGVMIRVQDHDRIRQVAAGVTDLATGAALRPQAKVRIGSITKTFVATVALELVGEGRLALDRPVKRWLPGLLRDGSTITVRQLLNHTSGLFDYTADPKLLAGITANRFFDPADLVAIAETHPSSFTPGTAWAYSNTNYIVAGLLIQAVTHHSLGEELDRRIFRPLSLADTSFPAATGNIPGYHARGYVPPDLIPAADGGPFDVTGLNPSHAWAAGAIVSTVKDVSRFYQALMDGELLNARMLRQMKTTTVEDAADPGFRYGLGIERVSDRCGVNWGHSGAIFGYQAMAFWNEDTARTVTMASTIYPAPPTAAAALTTAADQAPCGTPRS</sequence>
<evidence type="ECO:0000313" key="3">
    <source>
        <dbReference type="EMBL" id="CUU59901.1"/>
    </source>
</evidence>
<dbReference type="PANTHER" id="PTHR46825">
    <property type="entry name" value="D-ALANYL-D-ALANINE-CARBOXYPEPTIDASE/ENDOPEPTIDASE AMPH"/>
    <property type="match status" value="1"/>
</dbReference>
<keyword evidence="4" id="KW-1185">Reference proteome</keyword>
<keyword evidence="3" id="KW-0121">Carboxypeptidase</keyword>
<proteinExistence type="predicted"/>
<dbReference type="AlphaFoldDB" id="A0A0S4QWJ4"/>
<dbReference type="Gene3D" id="3.40.710.10">
    <property type="entry name" value="DD-peptidase/beta-lactamase superfamily"/>
    <property type="match status" value="1"/>
</dbReference>
<dbReference type="EMBL" id="FAOZ01000033">
    <property type="protein sequence ID" value="CUU59901.1"/>
    <property type="molecule type" value="Genomic_DNA"/>
</dbReference>
<feature type="region of interest" description="Disordered" evidence="1">
    <location>
        <begin position="50"/>
        <end position="84"/>
    </location>
</feature>